<evidence type="ECO:0000313" key="2">
    <source>
        <dbReference type="EMBL" id="GFY90905.1"/>
    </source>
</evidence>
<keyword evidence="3" id="KW-1185">Reference proteome</keyword>
<comment type="caution">
    <text evidence="2">The sequence shown here is derived from an EMBL/GenBank/DDBJ whole genome shotgun (WGS) entry which is preliminary data.</text>
</comment>
<gene>
    <name evidence="2" type="ORF">Acr_07g0011010</name>
</gene>
<accession>A0A7J0EWR6</accession>
<evidence type="ECO:0000313" key="3">
    <source>
        <dbReference type="Proteomes" id="UP000585474"/>
    </source>
</evidence>
<dbReference type="Proteomes" id="UP000585474">
    <property type="component" value="Unassembled WGS sequence"/>
</dbReference>
<organism evidence="2 3">
    <name type="scientific">Actinidia rufa</name>
    <dbReference type="NCBI Taxonomy" id="165716"/>
    <lineage>
        <taxon>Eukaryota</taxon>
        <taxon>Viridiplantae</taxon>
        <taxon>Streptophyta</taxon>
        <taxon>Embryophyta</taxon>
        <taxon>Tracheophyta</taxon>
        <taxon>Spermatophyta</taxon>
        <taxon>Magnoliopsida</taxon>
        <taxon>eudicotyledons</taxon>
        <taxon>Gunneridae</taxon>
        <taxon>Pentapetalae</taxon>
        <taxon>asterids</taxon>
        <taxon>Ericales</taxon>
        <taxon>Actinidiaceae</taxon>
        <taxon>Actinidia</taxon>
    </lineage>
</organism>
<sequence>MHLALVSLPSILHLSPSVNQLPLAPPKESFPRDELLDQGKNLEVDTYSSPATIINTMTQDDLDHLRESYSFPIRVQTRIPEEGETILSTCTGEVPLHLVQESMVRLGVALLQGMAVVLDSRAFQMCFTLDHAEMSSSGGDNTEDRLIKEIGIVGNEGMSKRISLKKLTQNVEEAEGVSLALKFTPAVKGVIIGETRPRKENSNVLLSEVKSKGKALPLPAAKKTKSATSNSSSMIKGAKLALAPKEGTSINHGTAPRPEASMLGSVTLAEKVLSGVIPPANNEKVNNLSLDQVVTKFFHIIGLVPIHFYPRLLVLYLGEFQFSLKLVYSKAIMLRSSLTVQSRDIRNETTFYIARAESTEIEMVRAQNQTIELEWLLDEIAEKDKMAGKDLKTKSDALVRLKEKVAELKKNEVLSKKKVVEEYKASEEFYKAIENASSKYFSERLLENQLQGLVCEHGDGMSLEIMLEFSSENHEHIGEFLNLQISIALTAIGKMDRYVMSSSPVEGTVKCCKC</sequence>
<evidence type="ECO:0000256" key="1">
    <source>
        <dbReference type="SAM" id="Coils"/>
    </source>
</evidence>
<dbReference type="AlphaFoldDB" id="A0A7J0EWR6"/>
<dbReference type="EMBL" id="BJWL01000007">
    <property type="protein sequence ID" value="GFY90905.1"/>
    <property type="molecule type" value="Genomic_DNA"/>
</dbReference>
<feature type="coiled-coil region" evidence="1">
    <location>
        <begin position="391"/>
        <end position="418"/>
    </location>
</feature>
<protein>
    <submittedName>
        <fullName evidence="2">Uncharacterized protein</fullName>
    </submittedName>
</protein>
<name>A0A7J0EWR6_9ERIC</name>
<dbReference type="OrthoDB" id="1301859at2759"/>
<keyword evidence="1" id="KW-0175">Coiled coil</keyword>
<proteinExistence type="predicted"/>
<reference evidence="2 3" key="1">
    <citation type="submission" date="2019-07" db="EMBL/GenBank/DDBJ databases">
        <title>De Novo Assembly of kiwifruit Actinidia rufa.</title>
        <authorList>
            <person name="Sugita-Konishi S."/>
            <person name="Sato K."/>
            <person name="Mori E."/>
            <person name="Abe Y."/>
            <person name="Kisaki G."/>
            <person name="Hamano K."/>
            <person name="Suezawa K."/>
            <person name="Otani M."/>
            <person name="Fukuda T."/>
            <person name="Manabe T."/>
            <person name="Gomi K."/>
            <person name="Tabuchi M."/>
            <person name="Akimitsu K."/>
            <person name="Kataoka I."/>
        </authorList>
    </citation>
    <scope>NUCLEOTIDE SEQUENCE [LARGE SCALE GENOMIC DNA]</scope>
    <source>
        <strain evidence="3">cv. Fuchu</strain>
    </source>
</reference>